<dbReference type="PROSITE" id="PS51257">
    <property type="entry name" value="PROKAR_LIPOPROTEIN"/>
    <property type="match status" value="1"/>
</dbReference>
<dbReference type="EMBL" id="JAGGMS010000001">
    <property type="protein sequence ID" value="MBP2178823.1"/>
    <property type="molecule type" value="Genomic_DNA"/>
</dbReference>
<evidence type="ECO:0000313" key="2">
    <source>
        <dbReference type="EMBL" id="MBP2178823.1"/>
    </source>
</evidence>
<dbReference type="RefSeq" id="WP_209662482.1">
    <property type="nucleotide sequence ID" value="NZ_JAGGMS010000001.1"/>
</dbReference>
<reference evidence="2 3" key="1">
    <citation type="submission" date="2021-03" db="EMBL/GenBank/DDBJ databases">
        <title>Sequencing the genomes of 1000 actinobacteria strains.</title>
        <authorList>
            <person name="Klenk H.-P."/>
        </authorList>
    </citation>
    <scope>NUCLEOTIDE SEQUENCE [LARGE SCALE GENOMIC DNA]</scope>
    <source>
        <strain evidence="2 3">DSM 45510</strain>
    </source>
</reference>
<evidence type="ECO:0008006" key="4">
    <source>
        <dbReference type="Google" id="ProtNLM"/>
    </source>
</evidence>
<dbReference type="InterPro" id="IPR027304">
    <property type="entry name" value="Trigger_fact/SurA_dom_sf"/>
</dbReference>
<sequence length="320" mass="33823">MRIMGRPRALFAVLTTGLLLAGCGSGPSQVDSAAIVGDRSVPLESVQREITWLLENSPDAQQAQQQRKLDLNARVVVDGRILHELLAVAAQREGLRADPAQVNELIERSGGAAAIAPRVNTSVERVPEFVSDFLMTQELGAKYASSLAVDVIGTVITEESPGSTAKDQALTLAKKIADQPARAGEVISESNLRVLQQPLNVAATQGEQGGAEALPGSALFGAKPGTVVVVQPSQQQAGWFVALVKDRTTTSTAPQTPIAPDSEAVYQLGKRLLQPIAEELGIKVNPRYGVWDAASMAVLPNADEATGYQFPAKAVQPLRP</sequence>
<protein>
    <recommendedName>
        <fullName evidence="4">SurA N-terminal domain-containing protein</fullName>
    </recommendedName>
</protein>
<gene>
    <name evidence="2" type="ORF">JOM49_000349</name>
</gene>
<keyword evidence="3" id="KW-1185">Reference proteome</keyword>
<accession>A0ABS4PIZ0</accession>
<evidence type="ECO:0000256" key="1">
    <source>
        <dbReference type="SAM" id="SignalP"/>
    </source>
</evidence>
<name>A0ABS4PIZ0_9PSEU</name>
<feature type="chain" id="PRO_5046699903" description="SurA N-terminal domain-containing protein" evidence="1">
    <location>
        <begin position="22"/>
        <end position="320"/>
    </location>
</feature>
<organism evidence="2 3">
    <name type="scientific">Amycolatopsis magusensis</name>
    <dbReference type="NCBI Taxonomy" id="882444"/>
    <lineage>
        <taxon>Bacteria</taxon>
        <taxon>Bacillati</taxon>
        <taxon>Actinomycetota</taxon>
        <taxon>Actinomycetes</taxon>
        <taxon>Pseudonocardiales</taxon>
        <taxon>Pseudonocardiaceae</taxon>
        <taxon>Amycolatopsis</taxon>
    </lineage>
</organism>
<keyword evidence="1" id="KW-0732">Signal</keyword>
<comment type="caution">
    <text evidence="2">The sequence shown here is derived from an EMBL/GenBank/DDBJ whole genome shotgun (WGS) entry which is preliminary data.</text>
</comment>
<dbReference type="SUPFAM" id="SSF109998">
    <property type="entry name" value="Triger factor/SurA peptide-binding domain-like"/>
    <property type="match status" value="1"/>
</dbReference>
<dbReference type="Proteomes" id="UP000741013">
    <property type="component" value="Unassembled WGS sequence"/>
</dbReference>
<evidence type="ECO:0000313" key="3">
    <source>
        <dbReference type="Proteomes" id="UP000741013"/>
    </source>
</evidence>
<proteinExistence type="predicted"/>
<feature type="signal peptide" evidence="1">
    <location>
        <begin position="1"/>
        <end position="21"/>
    </location>
</feature>